<proteinExistence type="predicted"/>
<protein>
    <submittedName>
        <fullName evidence="3">IS5 family transposase</fullName>
    </submittedName>
</protein>
<organism evidence="3 4">
    <name type="scientific">Devosia algicola</name>
    <dbReference type="NCBI Taxonomy" id="3026418"/>
    <lineage>
        <taxon>Bacteria</taxon>
        <taxon>Pseudomonadati</taxon>
        <taxon>Pseudomonadota</taxon>
        <taxon>Alphaproteobacteria</taxon>
        <taxon>Hyphomicrobiales</taxon>
        <taxon>Devosiaceae</taxon>
        <taxon>Devosia</taxon>
    </lineage>
</organism>
<dbReference type="Proteomes" id="UP001220530">
    <property type="component" value="Chromosome"/>
</dbReference>
<dbReference type="NCBIfam" id="NF033580">
    <property type="entry name" value="transpos_IS5_3"/>
    <property type="match status" value="1"/>
</dbReference>
<evidence type="ECO:0000313" key="4">
    <source>
        <dbReference type="Proteomes" id="UP001220530"/>
    </source>
</evidence>
<gene>
    <name evidence="3" type="ORF">PSQ19_12670</name>
</gene>
<sequence>MRPQSGSGRKRGTHKEAFGRSRGGFTCKIHARTDGQGRPLGFVLTGGEASDYAAVPALMAMPVGKLRLLLADKGYDGDVVRQYLLLSGVIPVIPPKANRKNPPPCDFRAYKDRNRIKRMFNRLKQFRRIATCFDKTAKSFAAFLALAAARIWMPYFVNGT</sequence>
<reference evidence="3 4" key="1">
    <citation type="submission" date="2023-02" db="EMBL/GenBank/DDBJ databases">
        <title>Devosia algicola sp. nov., isolated from the phycosphere of marine algae.</title>
        <authorList>
            <person name="Kim J.M."/>
            <person name="Lee J.K."/>
            <person name="Choi B.J."/>
            <person name="Bayburt H."/>
            <person name="Jeon C.O."/>
        </authorList>
    </citation>
    <scope>NUCLEOTIDE SEQUENCE [LARGE SCALE GENOMIC DNA]</scope>
    <source>
        <strain evidence="3 4">G20-9</strain>
    </source>
</reference>
<feature type="domain" description="Transposase IS4-like" evidence="2">
    <location>
        <begin position="19"/>
        <end position="99"/>
    </location>
</feature>
<evidence type="ECO:0000313" key="3">
    <source>
        <dbReference type="EMBL" id="WDR01620.1"/>
    </source>
</evidence>
<keyword evidence="4" id="KW-1185">Reference proteome</keyword>
<dbReference type="EMBL" id="CP118246">
    <property type="protein sequence ID" value="WDR01620.1"/>
    <property type="molecule type" value="Genomic_DNA"/>
</dbReference>
<accession>A0ABY7YKW9</accession>
<dbReference type="Pfam" id="PF01609">
    <property type="entry name" value="DDE_Tnp_1"/>
    <property type="match status" value="1"/>
</dbReference>
<evidence type="ECO:0000259" key="2">
    <source>
        <dbReference type="Pfam" id="PF01609"/>
    </source>
</evidence>
<dbReference type="RefSeq" id="WP_282218030.1">
    <property type="nucleotide sequence ID" value="NZ_CP118246.1"/>
</dbReference>
<dbReference type="PANTHER" id="PTHR30007:SF1">
    <property type="entry name" value="BLR1914 PROTEIN"/>
    <property type="match status" value="1"/>
</dbReference>
<evidence type="ECO:0000256" key="1">
    <source>
        <dbReference type="SAM" id="MobiDB-lite"/>
    </source>
</evidence>
<dbReference type="InterPro" id="IPR002559">
    <property type="entry name" value="Transposase_11"/>
</dbReference>
<dbReference type="PANTHER" id="PTHR30007">
    <property type="entry name" value="PHP DOMAIN PROTEIN"/>
    <property type="match status" value="1"/>
</dbReference>
<name>A0ABY7YKW9_9HYPH</name>
<feature type="region of interest" description="Disordered" evidence="1">
    <location>
        <begin position="1"/>
        <end position="20"/>
    </location>
</feature>